<organism evidence="8">
    <name type="scientific">hydrothermal vent metagenome</name>
    <dbReference type="NCBI Taxonomy" id="652676"/>
    <lineage>
        <taxon>unclassified sequences</taxon>
        <taxon>metagenomes</taxon>
        <taxon>ecological metagenomes</taxon>
    </lineage>
</organism>
<dbReference type="Pfam" id="PF13620">
    <property type="entry name" value="CarboxypepD_reg"/>
    <property type="match status" value="1"/>
</dbReference>
<dbReference type="SUPFAM" id="SSF56935">
    <property type="entry name" value="Porins"/>
    <property type="match status" value="1"/>
</dbReference>
<dbReference type="Gene3D" id="2.60.40.1120">
    <property type="entry name" value="Carboxypeptidase-like, regulatory domain"/>
    <property type="match status" value="1"/>
</dbReference>
<gene>
    <name evidence="8" type="ORF">MGWOODY_Mmi40</name>
</gene>
<dbReference type="InterPro" id="IPR008969">
    <property type="entry name" value="CarboxyPept-like_regulatory"/>
</dbReference>
<dbReference type="PANTHER" id="PTHR40980:SF4">
    <property type="entry name" value="TONB-DEPENDENT RECEPTOR-LIKE BETA-BARREL DOMAIN-CONTAINING PROTEIN"/>
    <property type="match status" value="1"/>
</dbReference>
<accession>A0A160VH08</accession>
<reference evidence="8" key="1">
    <citation type="submission" date="2015-10" db="EMBL/GenBank/DDBJ databases">
        <authorList>
            <person name="Gilbert D.G."/>
        </authorList>
    </citation>
    <scope>NUCLEOTIDE SEQUENCE</scope>
</reference>
<dbReference type="GO" id="GO:0009279">
    <property type="term" value="C:cell outer membrane"/>
    <property type="evidence" value="ECO:0007669"/>
    <property type="project" value="UniProtKB-SubCell"/>
</dbReference>
<evidence type="ECO:0000313" key="8">
    <source>
        <dbReference type="EMBL" id="CUV09339.1"/>
    </source>
</evidence>
<proteinExistence type="predicted"/>
<dbReference type="PANTHER" id="PTHR40980">
    <property type="entry name" value="PLUG DOMAIN-CONTAINING PROTEIN"/>
    <property type="match status" value="1"/>
</dbReference>
<dbReference type="Gene3D" id="2.40.170.20">
    <property type="entry name" value="TonB-dependent receptor, beta-barrel domain"/>
    <property type="match status" value="1"/>
</dbReference>
<dbReference type="SUPFAM" id="SSF49464">
    <property type="entry name" value="Carboxypeptidase regulatory domain-like"/>
    <property type="match status" value="1"/>
</dbReference>
<dbReference type="Gene3D" id="2.170.130.10">
    <property type="entry name" value="TonB-dependent receptor, plug domain"/>
    <property type="match status" value="1"/>
</dbReference>
<evidence type="ECO:0000256" key="5">
    <source>
        <dbReference type="ARBA" id="ARBA00023237"/>
    </source>
</evidence>
<evidence type="ECO:0000256" key="3">
    <source>
        <dbReference type="ARBA" id="ARBA00022692"/>
    </source>
</evidence>
<evidence type="ECO:0000259" key="7">
    <source>
        <dbReference type="Pfam" id="PF14905"/>
    </source>
</evidence>
<keyword evidence="4" id="KW-0472">Membrane</keyword>
<dbReference type="Pfam" id="PF14905">
    <property type="entry name" value="OMP_b-brl_3"/>
    <property type="match status" value="1"/>
</dbReference>
<dbReference type="AlphaFoldDB" id="A0A160VH08"/>
<dbReference type="InterPro" id="IPR039426">
    <property type="entry name" value="TonB-dep_rcpt-like"/>
</dbReference>
<keyword evidence="3" id="KW-0812">Transmembrane</keyword>
<dbReference type="InterPro" id="IPR036942">
    <property type="entry name" value="Beta-barrel_TonB_sf"/>
</dbReference>
<feature type="region of interest" description="Disordered" evidence="6">
    <location>
        <begin position="832"/>
        <end position="851"/>
    </location>
</feature>
<dbReference type="InterPro" id="IPR037066">
    <property type="entry name" value="Plug_dom_sf"/>
</dbReference>
<protein>
    <submittedName>
        <fullName evidence="8">TonB-dependent receptor, putative</fullName>
    </submittedName>
</protein>
<keyword evidence="2" id="KW-0813">Transport</keyword>
<evidence type="ECO:0000256" key="2">
    <source>
        <dbReference type="ARBA" id="ARBA00022448"/>
    </source>
</evidence>
<sequence>MNSQKKELIVRFMRKILFILILAFTSLSFAQHGGGRRGGYSQQQADPTKVPKIGVVYGTVVDSASGTPIPYASVAIVNSRSSTIMTGGITNQDGEFHIKEIALGRHKIVVEYIGYKKQELGPYTFMPFGGNQTEYNLETIVLVQTALQMAGIDVEGERPLFVQTAEKRVFNVERNSLSTGGNAIDALRQVPGVEVDPDDNISLRGSSRVNLMIDGKPSSIAGGDIKSLLQSVPAANIADIEVMTNPGAKYDPEGMAGIINIVLKENKFAGLNGNINTGGDSQGGSNLSGQVNYRTTTFNSFINLGMNDRKRISDGTSYRTMEFPAFKNILDKNNQSNSGGPNLFVKTGFEYFIDPTQSLAISTTLSNGDRNSENKTYTSDTGPGEKKYWRYTNGGGDRNGYDINLNYDKKFKNPKQKLTSYARFSDGLNDGVNEYYNTDDGGLNYVDIDRAKNGQDGTSKSYNFKLDYVHPFDDNSKLEVGLSSKSTDRGDNQIAELYDEATGEFTADRAFSNEFIYNETVHAAYIQYGGSLWFIGYNAGGRYETVDMMSELKSTGESFKNPYSSFYPSLSLSLGAPQLLQISASYSKRVNRPRSRMLNPFSSRQDSKNIRMGNPFLKPEYTDSYELNFSRYTKGISLSLGGYYRHTTDKMERYKQMRSDGVSVATYANVDDQKTKGIEYSAVGSLGRRLRLMFSGSVYWDEINTELYGTDYDQTAQGQRMRFTTMWNITPTTEFMFFIFYMPPRDIAIGKMDAMSFSSMSIKKKLMDERLNLTLNVGDPFGLSGFRFETWGDIDSDGIRDWYQDSNRNWNSQNVRLTLEYRFGKMEDRSRFSRQQRGEGMEMEGGEMEID</sequence>
<comment type="subcellular location">
    <subcellularLocation>
        <location evidence="1">Cell outer membrane</location>
        <topology evidence="1">Multi-pass membrane protein</topology>
    </subcellularLocation>
</comment>
<keyword evidence="5" id="KW-0998">Cell outer membrane</keyword>
<dbReference type="InterPro" id="IPR041700">
    <property type="entry name" value="OMP_b-brl_3"/>
</dbReference>
<evidence type="ECO:0000256" key="6">
    <source>
        <dbReference type="SAM" id="MobiDB-lite"/>
    </source>
</evidence>
<keyword evidence="8" id="KW-0675">Receptor</keyword>
<feature type="compositionally biased region" description="Acidic residues" evidence="6">
    <location>
        <begin position="841"/>
        <end position="851"/>
    </location>
</feature>
<evidence type="ECO:0000256" key="4">
    <source>
        <dbReference type="ARBA" id="ARBA00023136"/>
    </source>
</evidence>
<dbReference type="PROSITE" id="PS52016">
    <property type="entry name" value="TONB_DEPENDENT_REC_3"/>
    <property type="match status" value="1"/>
</dbReference>
<feature type="domain" description="Outer membrane protein beta-barrel" evidence="7">
    <location>
        <begin position="409"/>
        <end position="821"/>
    </location>
</feature>
<evidence type="ECO:0000256" key="1">
    <source>
        <dbReference type="ARBA" id="ARBA00004571"/>
    </source>
</evidence>
<dbReference type="EMBL" id="FAXC01000218">
    <property type="protein sequence ID" value="CUV09339.1"/>
    <property type="molecule type" value="Genomic_DNA"/>
</dbReference>
<name>A0A160VH08_9ZZZZ</name>